<evidence type="ECO:0000313" key="2">
    <source>
        <dbReference type="EMBL" id="KAF3543249.1"/>
    </source>
</evidence>
<feature type="region of interest" description="Disordered" evidence="1">
    <location>
        <begin position="1"/>
        <end position="34"/>
    </location>
</feature>
<proteinExistence type="predicted"/>
<feature type="compositionally biased region" description="Basic residues" evidence="1">
    <location>
        <begin position="152"/>
        <end position="165"/>
    </location>
</feature>
<evidence type="ECO:0000256" key="1">
    <source>
        <dbReference type="SAM" id="MobiDB-lite"/>
    </source>
</evidence>
<feature type="compositionally biased region" description="Low complexity" evidence="1">
    <location>
        <begin position="166"/>
        <end position="183"/>
    </location>
</feature>
<organism evidence="2 3">
    <name type="scientific">Brassica cretica</name>
    <name type="common">Mustard</name>
    <dbReference type="NCBI Taxonomy" id="69181"/>
    <lineage>
        <taxon>Eukaryota</taxon>
        <taxon>Viridiplantae</taxon>
        <taxon>Streptophyta</taxon>
        <taxon>Embryophyta</taxon>
        <taxon>Tracheophyta</taxon>
        <taxon>Spermatophyta</taxon>
        <taxon>Magnoliopsida</taxon>
        <taxon>eudicotyledons</taxon>
        <taxon>Gunneridae</taxon>
        <taxon>Pentapetalae</taxon>
        <taxon>rosids</taxon>
        <taxon>malvids</taxon>
        <taxon>Brassicales</taxon>
        <taxon>Brassicaceae</taxon>
        <taxon>Brassiceae</taxon>
        <taxon>Brassica</taxon>
    </lineage>
</organism>
<sequence length="193" mass="21963">MRRQLEAGSKPAPERKPKTEPERKSTTTPERNRRLLDPDLMTWSIFQEFTEKQGVANGVEKVWYRLPSENISVARCIYKDKDNEIRKMCLEVAEVGEVYVYIEHGVSQPIMGNASDIEAHLAGGDDAILNFLYGGCESQRRRVTGVYLRREKHSMRNRPRGKKKSSPSCSSFSSSSSYSSLTSRNRKQSVVTN</sequence>
<name>A0ABQ7BTR7_BRACR</name>
<feature type="compositionally biased region" description="Basic and acidic residues" evidence="1">
    <location>
        <begin position="12"/>
        <end position="34"/>
    </location>
</feature>
<dbReference type="EMBL" id="QGKV02000832">
    <property type="protein sequence ID" value="KAF3543249.1"/>
    <property type="molecule type" value="Genomic_DNA"/>
</dbReference>
<accession>A0ABQ7BTR7</accession>
<reference evidence="2 3" key="1">
    <citation type="journal article" date="2020" name="BMC Genomics">
        <title>Intraspecific diversification of the crop wild relative Brassica cretica Lam. using demographic model selection.</title>
        <authorList>
            <person name="Kioukis A."/>
            <person name="Michalopoulou V.A."/>
            <person name="Briers L."/>
            <person name="Pirintsos S."/>
            <person name="Studholme D.J."/>
            <person name="Pavlidis P."/>
            <person name="Sarris P.F."/>
        </authorList>
    </citation>
    <scope>NUCLEOTIDE SEQUENCE [LARGE SCALE GENOMIC DNA]</scope>
    <source>
        <strain evidence="3">cv. PFS-1207/04</strain>
    </source>
</reference>
<comment type="caution">
    <text evidence="2">The sequence shown here is derived from an EMBL/GenBank/DDBJ whole genome shotgun (WGS) entry which is preliminary data.</text>
</comment>
<dbReference type="Proteomes" id="UP000266723">
    <property type="component" value="Unassembled WGS sequence"/>
</dbReference>
<gene>
    <name evidence="2" type="ORF">DY000_02005413</name>
</gene>
<protein>
    <submittedName>
        <fullName evidence="2">Uncharacterized protein</fullName>
    </submittedName>
</protein>
<feature type="region of interest" description="Disordered" evidence="1">
    <location>
        <begin position="152"/>
        <end position="193"/>
    </location>
</feature>
<evidence type="ECO:0000313" key="3">
    <source>
        <dbReference type="Proteomes" id="UP000266723"/>
    </source>
</evidence>
<keyword evidence="3" id="KW-1185">Reference proteome</keyword>